<evidence type="ECO:0000256" key="6">
    <source>
        <dbReference type="ARBA" id="ARBA00022764"/>
    </source>
</evidence>
<evidence type="ECO:0000259" key="13">
    <source>
        <dbReference type="PROSITE" id="PS50106"/>
    </source>
</evidence>
<dbReference type="Gene3D" id="2.40.10.120">
    <property type="match status" value="1"/>
</dbReference>
<comment type="similarity">
    <text evidence="2">Belongs to the peptidase S1C family.</text>
</comment>
<comment type="subcellular location">
    <subcellularLocation>
        <location evidence="1">Periplasm</location>
    </subcellularLocation>
</comment>
<dbReference type="PANTHER" id="PTHR43343:SF3">
    <property type="entry name" value="PROTEASE DO-LIKE 8, CHLOROPLASTIC"/>
    <property type="match status" value="1"/>
</dbReference>
<dbReference type="FunFam" id="2.40.10.10:FF:000001">
    <property type="entry name" value="Periplasmic serine protease DegS"/>
    <property type="match status" value="1"/>
</dbReference>
<reference evidence="15" key="1">
    <citation type="submission" date="2016-02" db="EMBL/GenBank/DDBJ databases">
        <authorList>
            <person name="Sanders J.G."/>
            <person name="Lin J.Y."/>
            <person name="Wertz J.T."/>
            <person name="Russell J.A."/>
            <person name="Moreau C.S."/>
            <person name="Powell S."/>
        </authorList>
    </citation>
    <scope>NUCLEOTIDE SEQUENCE [LARGE SCALE GENOMIC DNA]</scope>
    <source>
        <strain evidence="15">CAG34</strain>
    </source>
</reference>
<dbReference type="InterPro" id="IPR001940">
    <property type="entry name" value="Peptidase_S1C"/>
</dbReference>
<organism evidence="14 15">
    <name type="scientific">Cephaloticoccus primus</name>
    <dbReference type="NCBI Taxonomy" id="1548207"/>
    <lineage>
        <taxon>Bacteria</taxon>
        <taxon>Pseudomonadati</taxon>
        <taxon>Verrucomicrobiota</taxon>
        <taxon>Opitutia</taxon>
        <taxon>Opitutales</taxon>
        <taxon>Opitutaceae</taxon>
        <taxon>Cephaloticoccus</taxon>
    </lineage>
</organism>
<feature type="region of interest" description="Disordered" evidence="11">
    <location>
        <begin position="28"/>
        <end position="53"/>
    </location>
</feature>
<dbReference type="RefSeq" id="WP_068631265.1">
    <property type="nucleotide sequence ID" value="NZ_LSZQ01000066.1"/>
</dbReference>
<evidence type="ECO:0000256" key="11">
    <source>
        <dbReference type="SAM" id="MobiDB-lite"/>
    </source>
</evidence>
<evidence type="ECO:0000256" key="12">
    <source>
        <dbReference type="SAM" id="SignalP"/>
    </source>
</evidence>
<accession>A0A139SIR9</accession>
<evidence type="ECO:0000256" key="7">
    <source>
        <dbReference type="ARBA" id="ARBA00022801"/>
    </source>
</evidence>
<evidence type="ECO:0000313" key="14">
    <source>
        <dbReference type="EMBL" id="KXU34370.1"/>
    </source>
</evidence>
<dbReference type="InterPro" id="IPR041489">
    <property type="entry name" value="PDZ_6"/>
</dbReference>
<sequence>MKKTSPLRVLVSLLFALAVLGAAAPLHAAGGDKKAGKSEKSSRAPLTLKTDSTPLDRDDALRVSYANVVKKASPGVVYIFTTKILKPRPELAPFFNDPQFRRFFGLPDFGDPDEEGGAGSGRGGSRGGPAQRSQGLGSGVIISTDGYILTNNHVVDGADEVRVAYGEPRRELKAEVVGRDPKTDIAVLKIAASELPAATLGDSDSLEVGDTVFAIGNPFGVGMTVTQGIVSALGRGGLGVETYEDFIQTDAAINPGNSGGALVDSQGRVIGINTAILSRSGGFNGVGFAIPINFARTLAEQLVATGKIRRGFMGVTTQPLDPDLAVQFGVEQGALVTEVTTGSPADKAGFKSGDIITRVNSQPVADSRRLQLAIVRLAPGTEVTIDFMRDGEAQSVSFALGELSSRELADGHFSPGNEDGVLNGVAVTDLSPQLRSRYRIPERIEGAFVSQVDPDSASARDGLREGDIILSLDRRPVRNAEEAIRLSESLKGPKVLVLIWRAGLSRYLVINEGA</sequence>
<evidence type="ECO:0000256" key="10">
    <source>
        <dbReference type="PIRSR" id="PIRSR611782-2"/>
    </source>
</evidence>
<keyword evidence="4 12" id="KW-0732">Signal</keyword>
<dbReference type="PANTHER" id="PTHR43343">
    <property type="entry name" value="PEPTIDASE S12"/>
    <property type="match status" value="1"/>
</dbReference>
<dbReference type="InterPro" id="IPR011782">
    <property type="entry name" value="Pept_S1C_Do"/>
</dbReference>
<feature type="binding site" evidence="10">
    <location>
        <begin position="256"/>
        <end position="258"/>
    </location>
    <ligand>
        <name>substrate</name>
    </ligand>
</feature>
<dbReference type="EMBL" id="LSZQ01000066">
    <property type="protein sequence ID" value="KXU34370.1"/>
    <property type="molecule type" value="Genomic_DNA"/>
</dbReference>
<comment type="caution">
    <text evidence="14">The sequence shown here is derived from an EMBL/GenBank/DDBJ whole genome shotgun (WGS) entry which is preliminary data.</text>
</comment>
<dbReference type="Pfam" id="PF13365">
    <property type="entry name" value="Trypsin_2"/>
    <property type="match status" value="1"/>
</dbReference>
<name>A0A139SIR9_9BACT</name>
<dbReference type="GO" id="GO:0006508">
    <property type="term" value="P:proteolysis"/>
    <property type="evidence" value="ECO:0007669"/>
    <property type="project" value="UniProtKB-KW"/>
</dbReference>
<protein>
    <recommendedName>
        <fullName evidence="13">PDZ domain-containing protein</fullName>
    </recommendedName>
</protein>
<dbReference type="SUPFAM" id="SSF50494">
    <property type="entry name" value="Trypsin-like serine proteases"/>
    <property type="match status" value="1"/>
</dbReference>
<feature type="compositionally biased region" description="Gly residues" evidence="11">
    <location>
        <begin position="117"/>
        <end position="127"/>
    </location>
</feature>
<dbReference type="InterPro" id="IPR051201">
    <property type="entry name" value="Chloro_Bact_Ser_Proteases"/>
</dbReference>
<dbReference type="Pfam" id="PF13180">
    <property type="entry name" value="PDZ_2"/>
    <property type="match status" value="1"/>
</dbReference>
<evidence type="ECO:0000313" key="15">
    <source>
        <dbReference type="Proteomes" id="UP000070058"/>
    </source>
</evidence>
<dbReference type="InterPro" id="IPR036034">
    <property type="entry name" value="PDZ_sf"/>
</dbReference>
<feature type="active site" description="Charge relay system" evidence="9">
    <location>
        <position position="184"/>
    </location>
</feature>
<evidence type="ECO:0000256" key="9">
    <source>
        <dbReference type="PIRSR" id="PIRSR611782-1"/>
    </source>
</evidence>
<feature type="domain" description="PDZ" evidence="13">
    <location>
        <begin position="302"/>
        <end position="391"/>
    </location>
</feature>
<feature type="chain" id="PRO_5007489414" description="PDZ domain-containing protein" evidence="12">
    <location>
        <begin position="29"/>
        <end position="514"/>
    </location>
</feature>
<keyword evidence="8" id="KW-0720">Serine protease</keyword>
<dbReference type="PROSITE" id="PS50106">
    <property type="entry name" value="PDZ"/>
    <property type="match status" value="2"/>
</dbReference>
<keyword evidence="15" id="KW-1185">Reference proteome</keyword>
<dbReference type="SMART" id="SM00228">
    <property type="entry name" value="PDZ"/>
    <property type="match status" value="2"/>
</dbReference>
<evidence type="ECO:0000256" key="8">
    <source>
        <dbReference type="ARBA" id="ARBA00022825"/>
    </source>
</evidence>
<dbReference type="InterPro" id="IPR009003">
    <property type="entry name" value="Peptidase_S1_PA"/>
</dbReference>
<feature type="region of interest" description="Disordered" evidence="11">
    <location>
        <begin position="111"/>
        <end position="135"/>
    </location>
</feature>
<evidence type="ECO:0000256" key="1">
    <source>
        <dbReference type="ARBA" id="ARBA00004418"/>
    </source>
</evidence>
<dbReference type="Pfam" id="PF17820">
    <property type="entry name" value="PDZ_6"/>
    <property type="match status" value="1"/>
</dbReference>
<feature type="active site" description="Charge relay system" evidence="9">
    <location>
        <position position="153"/>
    </location>
</feature>
<dbReference type="PRINTS" id="PR00834">
    <property type="entry name" value="PROTEASES2C"/>
</dbReference>
<evidence type="ECO:0000256" key="3">
    <source>
        <dbReference type="ARBA" id="ARBA00022670"/>
    </source>
</evidence>
<feature type="binding site" evidence="10">
    <location>
        <position position="184"/>
    </location>
    <ligand>
        <name>substrate</name>
    </ligand>
</feature>
<evidence type="ECO:0000256" key="5">
    <source>
        <dbReference type="ARBA" id="ARBA00022737"/>
    </source>
</evidence>
<feature type="signal peptide" evidence="12">
    <location>
        <begin position="1"/>
        <end position="28"/>
    </location>
</feature>
<proteinExistence type="inferred from homology"/>
<dbReference type="GO" id="GO:0042597">
    <property type="term" value="C:periplasmic space"/>
    <property type="evidence" value="ECO:0007669"/>
    <property type="project" value="UniProtKB-SubCell"/>
</dbReference>
<dbReference type="InterPro" id="IPR001478">
    <property type="entry name" value="PDZ"/>
</dbReference>
<keyword evidence="3" id="KW-0645">Protease</keyword>
<feature type="binding site" evidence="10">
    <location>
        <position position="153"/>
    </location>
    <ligand>
        <name>substrate</name>
    </ligand>
</feature>
<dbReference type="GO" id="GO:0004252">
    <property type="term" value="F:serine-type endopeptidase activity"/>
    <property type="evidence" value="ECO:0007669"/>
    <property type="project" value="InterPro"/>
</dbReference>
<feature type="domain" description="PDZ" evidence="13">
    <location>
        <begin position="424"/>
        <end position="479"/>
    </location>
</feature>
<dbReference type="SUPFAM" id="SSF50156">
    <property type="entry name" value="PDZ domain-like"/>
    <property type="match status" value="2"/>
</dbReference>
<keyword evidence="5" id="KW-0677">Repeat</keyword>
<dbReference type="STRING" id="1548207.AXK11_08655"/>
<feature type="compositionally biased region" description="Basic and acidic residues" evidence="11">
    <location>
        <begin position="30"/>
        <end position="42"/>
    </location>
</feature>
<dbReference type="Gene3D" id="2.30.42.10">
    <property type="match status" value="2"/>
</dbReference>
<keyword evidence="6" id="KW-0574">Periplasm</keyword>
<dbReference type="Proteomes" id="UP000070058">
    <property type="component" value="Unassembled WGS sequence"/>
</dbReference>
<keyword evidence="7" id="KW-0378">Hydrolase</keyword>
<dbReference type="AlphaFoldDB" id="A0A139SIR9"/>
<feature type="active site" description="Charge relay system" evidence="9">
    <location>
        <position position="258"/>
    </location>
</feature>
<gene>
    <name evidence="14" type="ORF">AXK11_08655</name>
</gene>
<dbReference type="OrthoDB" id="9758917at2"/>
<evidence type="ECO:0000256" key="4">
    <source>
        <dbReference type="ARBA" id="ARBA00022729"/>
    </source>
</evidence>
<evidence type="ECO:0000256" key="2">
    <source>
        <dbReference type="ARBA" id="ARBA00010541"/>
    </source>
</evidence>
<dbReference type="NCBIfam" id="TIGR02037">
    <property type="entry name" value="degP_htrA_DO"/>
    <property type="match status" value="1"/>
</dbReference>